<dbReference type="AlphaFoldDB" id="A0A6M3JF71"/>
<dbReference type="EMBL" id="MT142672">
    <property type="protein sequence ID" value="QJA86969.1"/>
    <property type="molecule type" value="Genomic_DNA"/>
</dbReference>
<proteinExistence type="predicted"/>
<protein>
    <submittedName>
        <fullName evidence="1">Uncharacterized protein</fullName>
    </submittedName>
</protein>
<evidence type="ECO:0000313" key="1">
    <source>
        <dbReference type="EMBL" id="QJA68486.1"/>
    </source>
</evidence>
<name>A0A6M3JF71_9ZZZZ</name>
<reference evidence="1" key="1">
    <citation type="submission" date="2020-03" db="EMBL/GenBank/DDBJ databases">
        <title>The deep terrestrial virosphere.</title>
        <authorList>
            <person name="Holmfeldt K."/>
            <person name="Nilsson E."/>
            <person name="Simone D."/>
            <person name="Lopez-Fernandez M."/>
            <person name="Wu X."/>
            <person name="de Brujin I."/>
            <person name="Lundin D."/>
            <person name="Andersson A."/>
            <person name="Bertilsson S."/>
            <person name="Dopson M."/>
        </authorList>
    </citation>
    <scope>NUCLEOTIDE SEQUENCE</scope>
    <source>
        <strain evidence="1">MM415A06462</strain>
        <strain evidence="2">MM415B03083</strain>
    </source>
</reference>
<accession>A0A6M3JF71</accession>
<evidence type="ECO:0000313" key="2">
    <source>
        <dbReference type="EMBL" id="QJA86969.1"/>
    </source>
</evidence>
<organism evidence="1">
    <name type="scientific">viral metagenome</name>
    <dbReference type="NCBI Taxonomy" id="1070528"/>
    <lineage>
        <taxon>unclassified sequences</taxon>
        <taxon>metagenomes</taxon>
        <taxon>organismal metagenomes</taxon>
    </lineage>
</organism>
<sequence>MEPETYLGKEVIRSTAPFRIFRKTSQYNKYMKWNLVFYYEDNDTVLSSQWFKTEHEAVECVERMKRREPFPIGQKYQILTPVNLSA</sequence>
<gene>
    <name evidence="1" type="ORF">MM415A06462_0010</name>
    <name evidence="2" type="ORF">MM415B03083_0010</name>
</gene>
<dbReference type="EMBL" id="MT141621">
    <property type="protein sequence ID" value="QJA68486.1"/>
    <property type="molecule type" value="Genomic_DNA"/>
</dbReference>